<accession>A0ABX7NBB5</accession>
<gene>
    <name evidence="2" type="ORF">JY572_08530</name>
</gene>
<keyword evidence="3" id="KW-1185">Reference proteome</keyword>
<keyword evidence="1" id="KW-1133">Transmembrane helix</keyword>
<proteinExistence type="predicted"/>
<keyword evidence="1" id="KW-0812">Transmembrane</keyword>
<evidence type="ECO:0000256" key="1">
    <source>
        <dbReference type="SAM" id="Phobius"/>
    </source>
</evidence>
<feature type="transmembrane region" description="Helical" evidence="1">
    <location>
        <begin position="35"/>
        <end position="53"/>
    </location>
</feature>
<evidence type="ECO:0000313" key="3">
    <source>
        <dbReference type="Proteomes" id="UP000663090"/>
    </source>
</evidence>
<organism evidence="2 3">
    <name type="scientific">Myxococcus landrumensis</name>
    <dbReference type="NCBI Taxonomy" id="2813577"/>
    <lineage>
        <taxon>Bacteria</taxon>
        <taxon>Pseudomonadati</taxon>
        <taxon>Myxococcota</taxon>
        <taxon>Myxococcia</taxon>
        <taxon>Myxococcales</taxon>
        <taxon>Cystobacterineae</taxon>
        <taxon>Myxococcaceae</taxon>
        <taxon>Myxococcus</taxon>
    </lineage>
</organism>
<reference evidence="2 3" key="1">
    <citation type="submission" date="2021-02" db="EMBL/GenBank/DDBJ databases">
        <title>De Novo genome assembly of isolated myxobacteria.</title>
        <authorList>
            <person name="Stevens D.C."/>
        </authorList>
    </citation>
    <scope>NUCLEOTIDE SEQUENCE [LARGE SCALE GENOMIC DNA]</scope>
    <source>
        <strain evidence="2 3">SCHIC003</strain>
    </source>
</reference>
<protein>
    <submittedName>
        <fullName evidence="2">Uncharacterized protein</fullName>
    </submittedName>
</protein>
<evidence type="ECO:0000313" key="2">
    <source>
        <dbReference type="EMBL" id="QSQ16080.1"/>
    </source>
</evidence>
<dbReference type="Proteomes" id="UP000663090">
    <property type="component" value="Chromosome"/>
</dbReference>
<sequence length="76" mass="8125">MTFFLYLRIVFFGALGALASLRVLEQLIFVKGSGGFGTILFQAALGAGALLLAKQSLDKVRARRRPAPTEGANPTE</sequence>
<dbReference type="EMBL" id="CP071091">
    <property type="protein sequence ID" value="QSQ16080.1"/>
    <property type="molecule type" value="Genomic_DNA"/>
</dbReference>
<name>A0ABX7NBB5_9BACT</name>
<dbReference type="RefSeq" id="WP_206717757.1">
    <property type="nucleotide sequence ID" value="NZ_CP071091.1"/>
</dbReference>
<keyword evidence="1" id="KW-0472">Membrane</keyword>